<comment type="caution">
    <text evidence="3">The sequence shown here is derived from an EMBL/GenBank/DDBJ whole genome shotgun (WGS) entry which is preliminary data.</text>
</comment>
<evidence type="ECO:0000259" key="2">
    <source>
        <dbReference type="Pfam" id="PF01617"/>
    </source>
</evidence>
<reference evidence="3 4" key="1">
    <citation type="submission" date="2015-02" db="EMBL/GenBank/DDBJ databases">
        <title>Genome Sequencing of Rickettsiales.</title>
        <authorList>
            <person name="Daugherty S.C."/>
            <person name="Su Q."/>
            <person name="Abolude K."/>
            <person name="Beier-Sexton M."/>
            <person name="Carlyon J.A."/>
            <person name="Carter R."/>
            <person name="Day N.P."/>
            <person name="Dumler S.J."/>
            <person name="Dyachenko V."/>
            <person name="Godinez A."/>
            <person name="Kurtti T.J."/>
            <person name="Lichay M."/>
            <person name="Mullins K.E."/>
            <person name="Ott S."/>
            <person name="Pappas-Brown V."/>
            <person name="Paris D.H."/>
            <person name="Patel P."/>
            <person name="Richards A.L."/>
            <person name="Sadzewicz L."/>
            <person name="Sears K."/>
            <person name="Seidman D."/>
            <person name="Sengamalay N."/>
            <person name="Stenos J."/>
            <person name="Tallon L.J."/>
            <person name="Vincent G."/>
            <person name="Fraser C.M."/>
            <person name="Munderloh U."/>
            <person name="Dunning-Hotopp J.C."/>
        </authorList>
    </citation>
    <scope>NUCLEOTIDE SEQUENCE [LARGE SCALE GENOMIC DNA]</scope>
    <source>
        <strain evidence="3 4">RAC413</strain>
    </source>
</reference>
<organism evidence="3 4">
    <name type="scientific">Candidatus Neoehrlichia procyonis str. RAC413</name>
    <dbReference type="NCBI Taxonomy" id="1359163"/>
    <lineage>
        <taxon>Bacteria</taxon>
        <taxon>Pseudomonadati</taxon>
        <taxon>Pseudomonadota</taxon>
        <taxon>Alphaproteobacteria</taxon>
        <taxon>Rickettsiales</taxon>
        <taxon>Anaplasmataceae</taxon>
        <taxon>Candidatus Neoehrlichia</taxon>
    </lineage>
</organism>
<dbReference type="EMBL" id="LANX01000001">
    <property type="protein sequence ID" value="KJV69423.1"/>
    <property type="molecule type" value="Genomic_DNA"/>
</dbReference>
<dbReference type="Pfam" id="PF01617">
    <property type="entry name" value="Surface_Ag_2"/>
    <property type="match status" value="1"/>
</dbReference>
<protein>
    <submittedName>
        <fullName evidence="3">Surface antigen family protein</fullName>
    </submittedName>
</protein>
<accession>A0A0F3NMX5</accession>
<sequence length="273" mass="30988">MNCKGSFVKIALAIFILLFSNYASSDTLVLNSSRNNKAYIYMQYKPGIPKFRKFSIKEMLHSTSNIFGVSTSFTNQINSTNVSSVSNYKEEYRPTYDANKISFGGGIGYLVKKYLRLEFEAFYENFNLNKGNYLISGNHRYFALVHDDNKYVVMENRGLKAGSTLLNICYDVLNAELKQYYISPYFCAGIGINLINFLDSNFIKLAYQGKSGINFTVNSNIIIYFGAYYHGIADNKFINLPVIYSSDNNSVKFAESTLSVSYFGAEFGVRFMI</sequence>
<dbReference type="AlphaFoldDB" id="A0A0F3NMX5"/>
<dbReference type="InterPro" id="IPR011250">
    <property type="entry name" value="OMP/PagP_B-barrel"/>
</dbReference>
<feature type="signal peptide" evidence="1">
    <location>
        <begin position="1"/>
        <end position="25"/>
    </location>
</feature>
<dbReference type="Gene3D" id="2.40.160.20">
    <property type="match status" value="1"/>
</dbReference>
<dbReference type="Proteomes" id="UP000033562">
    <property type="component" value="Unassembled WGS sequence"/>
</dbReference>
<feature type="chain" id="PRO_5002465195" evidence="1">
    <location>
        <begin position="26"/>
        <end position="273"/>
    </location>
</feature>
<evidence type="ECO:0000313" key="4">
    <source>
        <dbReference type="Proteomes" id="UP000033562"/>
    </source>
</evidence>
<evidence type="ECO:0000256" key="1">
    <source>
        <dbReference type="SAM" id="SignalP"/>
    </source>
</evidence>
<dbReference type="InterPro" id="IPR002566">
    <property type="entry name" value="Msp4_OMP-like"/>
</dbReference>
<keyword evidence="1" id="KW-0732">Signal</keyword>
<proteinExistence type="predicted"/>
<dbReference type="RefSeq" id="WP_052690388.1">
    <property type="nucleotide sequence ID" value="NZ_LANX01000001.1"/>
</dbReference>
<feature type="domain" description="Msp4/OMP-like" evidence="2">
    <location>
        <begin position="36"/>
        <end position="272"/>
    </location>
</feature>
<evidence type="ECO:0000313" key="3">
    <source>
        <dbReference type="EMBL" id="KJV69423.1"/>
    </source>
</evidence>
<gene>
    <name evidence="3" type="ORF">NLO413_0815</name>
</gene>
<keyword evidence="4" id="KW-1185">Reference proteome</keyword>
<dbReference type="SUPFAM" id="SSF56925">
    <property type="entry name" value="OMPA-like"/>
    <property type="match status" value="1"/>
</dbReference>
<name>A0A0F3NMX5_9RICK</name>
<dbReference type="STRING" id="1359163.NLO413_0815"/>